<keyword evidence="3" id="KW-1185">Reference proteome</keyword>
<gene>
    <name evidence="2" type="ORF">NA57DRAFT_51620</name>
</gene>
<comment type="caution">
    <text evidence="2">The sequence shown here is derived from an EMBL/GenBank/DDBJ whole genome shotgun (WGS) entry which is preliminary data.</text>
</comment>
<accession>A0A9P4ISZ6</accession>
<sequence>MPRKEQTEWHRILSEGRHLLPNDWDFDHTEQYAFCGMKKAFLQPSTGISDLTRTLTFGTVNIDKLWPHYALDDLYLLIPSDRSEKDESEMADYEYTPISPDLGESDEGENGGFAPVPSTEEHAEGDKSDHSEDDRASLDTEYGRSRRKVVLLARRGTERNPGRPRRLLETRWCPTVHKALIQFVDEVARRTLRLMDDADSENDDHDNGYNSGRRRGGRRDQRVDSPKRKRSEDHDSNDGGDDDDNSAHTRKRENRAAVSRNGRTAKHAVVNEKGQRTQEAHGQAQEAPVMKRDEESPRQPSIHGNVMTATQRW</sequence>
<feature type="region of interest" description="Disordered" evidence="1">
    <location>
        <begin position="96"/>
        <end position="142"/>
    </location>
</feature>
<feature type="compositionally biased region" description="Basic and acidic residues" evidence="1">
    <location>
        <begin position="218"/>
        <end position="237"/>
    </location>
</feature>
<dbReference type="Proteomes" id="UP000799772">
    <property type="component" value="Unassembled WGS sequence"/>
</dbReference>
<protein>
    <submittedName>
        <fullName evidence="2">Uncharacterized protein</fullName>
    </submittedName>
</protein>
<dbReference type="EMBL" id="ML978121">
    <property type="protein sequence ID" value="KAF2104820.1"/>
    <property type="molecule type" value="Genomic_DNA"/>
</dbReference>
<proteinExistence type="predicted"/>
<feature type="compositionally biased region" description="Basic and acidic residues" evidence="1">
    <location>
        <begin position="269"/>
        <end position="279"/>
    </location>
</feature>
<evidence type="ECO:0000256" key="1">
    <source>
        <dbReference type="SAM" id="MobiDB-lite"/>
    </source>
</evidence>
<reference evidence="2" key="1">
    <citation type="journal article" date="2020" name="Stud. Mycol.">
        <title>101 Dothideomycetes genomes: a test case for predicting lifestyles and emergence of pathogens.</title>
        <authorList>
            <person name="Haridas S."/>
            <person name="Albert R."/>
            <person name="Binder M."/>
            <person name="Bloem J."/>
            <person name="Labutti K."/>
            <person name="Salamov A."/>
            <person name="Andreopoulos B."/>
            <person name="Baker S."/>
            <person name="Barry K."/>
            <person name="Bills G."/>
            <person name="Bluhm B."/>
            <person name="Cannon C."/>
            <person name="Castanera R."/>
            <person name="Culley D."/>
            <person name="Daum C."/>
            <person name="Ezra D."/>
            <person name="Gonzalez J."/>
            <person name="Henrissat B."/>
            <person name="Kuo A."/>
            <person name="Liang C."/>
            <person name="Lipzen A."/>
            <person name="Lutzoni F."/>
            <person name="Magnuson J."/>
            <person name="Mondo S."/>
            <person name="Nolan M."/>
            <person name="Ohm R."/>
            <person name="Pangilinan J."/>
            <person name="Park H.-J."/>
            <person name="Ramirez L."/>
            <person name="Alfaro M."/>
            <person name="Sun H."/>
            <person name="Tritt A."/>
            <person name="Yoshinaga Y."/>
            <person name="Zwiers L.-H."/>
            <person name="Turgeon B."/>
            <person name="Goodwin S."/>
            <person name="Spatafora J."/>
            <person name="Crous P."/>
            <person name="Grigoriev I."/>
        </authorList>
    </citation>
    <scope>NUCLEOTIDE SEQUENCE</scope>
    <source>
        <strain evidence="2">CBS 133067</strain>
    </source>
</reference>
<evidence type="ECO:0000313" key="2">
    <source>
        <dbReference type="EMBL" id="KAF2104820.1"/>
    </source>
</evidence>
<name>A0A9P4ISZ6_9PEZI</name>
<organism evidence="2 3">
    <name type="scientific">Rhizodiscina lignyota</name>
    <dbReference type="NCBI Taxonomy" id="1504668"/>
    <lineage>
        <taxon>Eukaryota</taxon>
        <taxon>Fungi</taxon>
        <taxon>Dikarya</taxon>
        <taxon>Ascomycota</taxon>
        <taxon>Pezizomycotina</taxon>
        <taxon>Dothideomycetes</taxon>
        <taxon>Pleosporomycetidae</taxon>
        <taxon>Aulographales</taxon>
        <taxon>Rhizodiscinaceae</taxon>
        <taxon>Rhizodiscina</taxon>
    </lineage>
</organism>
<dbReference type="AlphaFoldDB" id="A0A9P4ISZ6"/>
<feature type="compositionally biased region" description="Basic and acidic residues" evidence="1">
    <location>
        <begin position="119"/>
        <end position="142"/>
    </location>
</feature>
<feature type="region of interest" description="Disordered" evidence="1">
    <location>
        <begin position="198"/>
        <end position="313"/>
    </location>
</feature>
<evidence type="ECO:0000313" key="3">
    <source>
        <dbReference type="Proteomes" id="UP000799772"/>
    </source>
</evidence>